<keyword evidence="4" id="KW-1185">Reference proteome</keyword>
<dbReference type="EMBL" id="RDQH01000341">
    <property type="protein sequence ID" value="RXH74788.1"/>
    <property type="molecule type" value="Genomic_DNA"/>
</dbReference>
<dbReference type="GO" id="GO:0000993">
    <property type="term" value="F:RNA polymerase II complex binding"/>
    <property type="evidence" value="ECO:0007669"/>
    <property type="project" value="TreeGrafter"/>
</dbReference>
<dbReference type="InterPro" id="IPR031101">
    <property type="entry name" value="Ctr9"/>
</dbReference>
<evidence type="ECO:0000256" key="1">
    <source>
        <dbReference type="ARBA" id="ARBA00022737"/>
    </source>
</evidence>
<proteinExistence type="predicted"/>
<dbReference type="PANTHER" id="PTHR14027:SF2">
    <property type="entry name" value="RNA POLYMERASE-ASSOCIATED PROTEIN CTR9 HOMOLOG"/>
    <property type="match status" value="1"/>
</dbReference>
<dbReference type="STRING" id="3750.A0A498HT91"/>
<dbReference type="PANTHER" id="PTHR14027">
    <property type="entry name" value="RNA POLYMERASE-ASSOCIATED PROTEIN CTR9"/>
    <property type="match status" value="1"/>
</dbReference>
<dbReference type="AlphaFoldDB" id="A0A498HT91"/>
<gene>
    <name evidence="3" type="ORF">DVH24_029509</name>
</gene>
<protein>
    <submittedName>
        <fullName evidence="3">Uncharacterized protein</fullName>
    </submittedName>
</protein>
<evidence type="ECO:0000313" key="3">
    <source>
        <dbReference type="EMBL" id="RXH74788.1"/>
    </source>
</evidence>
<evidence type="ECO:0000313" key="4">
    <source>
        <dbReference type="Proteomes" id="UP000290289"/>
    </source>
</evidence>
<dbReference type="GO" id="GO:0006368">
    <property type="term" value="P:transcription elongation by RNA polymerase II"/>
    <property type="evidence" value="ECO:0007669"/>
    <property type="project" value="TreeGrafter"/>
</dbReference>
<comment type="caution">
    <text evidence="3">The sequence shown here is derived from an EMBL/GenBank/DDBJ whole genome shotgun (WGS) entry which is preliminary data.</text>
</comment>
<organism evidence="3 4">
    <name type="scientific">Malus domestica</name>
    <name type="common">Apple</name>
    <name type="synonym">Pyrus malus</name>
    <dbReference type="NCBI Taxonomy" id="3750"/>
    <lineage>
        <taxon>Eukaryota</taxon>
        <taxon>Viridiplantae</taxon>
        <taxon>Streptophyta</taxon>
        <taxon>Embryophyta</taxon>
        <taxon>Tracheophyta</taxon>
        <taxon>Spermatophyta</taxon>
        <taxon>Magnoliopsida</taxon>
        <taxon>eudicotyledons</taxon>
        <taxon>Gunneridae</taxon>
        <taxon>Pentapetalae</taxon>
        <taxon>rosids</taxon>
        <taxon>fabids</taxon>
        <taxon>Rosales</taxon>
        <taxon>Rosaceae</taxon>
        <taxon>Amygdaloideae</taxon>
        <taxon>Maleae</taxon>
        <taxon>Malus</taxon>
    </lineage>
</organism>
<keyword evidence="1" id="KW-0677">Repeat</keyword>
<keyword evidence="2" id="KW-0802">TPR repeat</keyword>
<name>A0A498HT91_MALDO</name>
<dbReference type="Proteomes" id="UP000290289">
    <property type="component" value="Chromosome 15"/>
</dbReference>
<sequence>MPPYLWCGNWNYFAAIRNEKRNPKLEELYTKVLSQHSANLYAANGAGVVFAEKGHFDVSKDIFTQLVYIYISSKYVSIFQVWATVAELENAVRLFRELSAASSLHIHGFDEKKIDTHVEYCSRLMLREFTSKQLSMRSRRSSTNKKLLVKWHWLRRPVVRLRNRGNSSWREECKRMN</sequence>
<evidence type="ECO:0000256" key="2">
    <source>
        <dbReference type="ARBA" id="ARBA00022803"/>
    </source>
</evidence>
<accession>A0A498HT91</accession>
<reference evidence="3 4" key="1">
    <citation type="submission" date="2018-10" db="EMBL/GenBank/DDBJ databases">
        <title>A high-quality apple genome assembly.</title>
        <authorList>
            <person name="Hu J."/>
        </authorList>
    </citation>
    <scope>NUCLEOTIDE SEQUENCE [LARGE SCALE GENOMIC DNA]</scope>
    <source>
        <strain evidence="4">cv. HFTH1</strain>
        <tissue evidence="3">Young leaf</tissue>
    </source>
</reference>
<dbReference type="GO" id="GO:0016593">
    <property type="term" value="C:Cdc73/Paf1 complex"/>
    <property type="evidence" value="ECO:0007669"/>
    <property type="project" value="TreeGrafter"/>
</dbReference>
<dbReference type="GO" id="GO:0006355">
    <property type="term" value="P:regulation of DNA-templated transcription"/>
    <property type="evidence" value="ECO:0007669"/>
    <property type="project" value="InterPro"/>
</dbReference>